<comment type="caution">
    <text evidence="8">The sequence shown here is derived from an EMBL/GenBank/DDBJ whole genome shotgun (WGS) entry which is preliminary data.</text>
</comment>
<evidence type="ECO:0000259" key="7">
    <source>
        <dbReference type="Pfam" id="PF01343"/>
    </source>
</evidence>
<dbReference type="InterPro" id="IPR002142">
    <property type="entry name" value="Peptidase_S49"/>
</dbReference>
<feature type="compositionally biased region" description="Basic and acidic residues" evidence="5">
    <location>
        <begin position="1"/>
        <end position="10"/>
    </location>
</feature>
<keyword evidence="9" id="KW-1185">Reference proteome</keyword>
<comment type="similarity">
    <text evidence="1">Belongs to the peptidase S49 family.</text>
</comment>
<accession>G4CTE6</accession>
<keyword evidence="4" id="KW-0720">Serine protease</keyword>
<dbReference type="AlphaFoldDB" id="G4CTE6"/>
<feature type="region of interest" description="Disordered" evidence="5">
    <location>
        <begin position="1"/>
        <end position="21"/>
    </location>
</feature>
<evidence type="ECO:0000256" key="3">
    <source>
        <dbReference type="ARBA" id="ARBA00022801"/>
    </source>
</evidence>
<dbReference type="STRING" id="1030841.HMPREF9370_2356"/>
<evidence type="ECO:0000256" key="2">
    <source>
        <dbReference type="ARBA" id="ARBA00022670"/>
    </source>
</evidence>
<evidence type="ECO:0000313" key="9">
    <source>
        <dbReference type="Proteomes" id="UP000005336"/>
    </source>
</evidence>
<organism evidence="8 9">
    <name type="scientific">Neisseria wadsworthii 9715</name>
    <dbReference type="NCBI Taxonomy" id="1030841"/>
    <lineage>
        <taxon>Bacteria</taxon>
        <taxon>Pseudomonadati</taxon>
        <taxon>Pseudomonadota</taxon>
        <taxon>Betaproteobacteria</taxon>
        <taxon>Neisseriales</taxon>
        <taxon>Neisseriaceae</taxon>
        <taxon>Neisseria</taxon>
    </lineage>
</organism>
<dbReference type="PANTHER" id="PTHR42987:SF8">
    <property type="entry name" value="PROTEINASE"/>
    <property type="match status" value="1"/>
</dbReference>
<dbReference type="InterPro" id="IPR029045">
    <property type="entry name" value="ClpP/crotonase-like_dom_sf"/>
</dbReference>
<protein>
    <submittedName>
        <fullName evidence="8">Protease</fullName>
    </submittedName>
</protein>
<evidence type="ECO:0000256" key="6">
    <source>
        <dbReference type="SAM" id="Phobius"/>
    </source>
</evidence>
<reference evidence="8 9" key="1">
    <citation type="submission" date="2011-06" db="EMBL/GenBank/DDBJ databases">
        <authorList>
            <person name="Muzny D."/>
            <person name="Qin X."/>
            <person name="Deng J."/>
            <person name="Jiang H."/>
            <person name="Liu Y."/>
            <person name="Qu J."/>
            <person name="Song X.-Z."/>
            <person name="Zhang L."/>
            <person name="Thornton R."/>
            <person name="Coyle M."/>
            <person name="Francisco L."/>
            <person name="Jackson L."/>
            <person name="Javaid M."/>
            <person name="Korchina V."/>
            <person name="Kovar C."/>
            <person name="Mata R."/>
            <person name="Mathew T."/>
            <person name="Ngo R."/>
            <person name="Nguyen L."/>
            <person name="Nguyen N."/>
            <person name="Okwuonu G."/>
            <person name="Ongeri F."/>
            <person name="Pham C."/>
            <person name="Simmons D."/>
            <person name="Wilczek-Boney K."/>
            <person name="Hale W."/>
            <person name="Jakkamsetti A."/>
            <person name="Pham P."/>
            <person name="Ruth R."/>
            <person name="San Lucas F."/>
            <person name="Warren J."/>
            <person name="Zhang J."/>
            <person name="Zhao Z."/>
            <person name="Zhou C."/>
            <person name="Zhu D."/>
            <person name="Lee S."/>
            <person name="Bess C."/>
            <person name="Blankenburg K."/>
            <person name="Forbes L."/>
            <person name="Fu Q."/>
            <person name="Gubbala S."/>
            <person name="Hirani K."/>
            <person name="Jayaseelan J.C."/>
            <person name="Lara F."/>
            <person name="Munidasa M."/>
            <person name="Palculict T."/>
            <person name="Patil S."/>
            <person name="Pu L.-L."/>
            <person name="Saada N."/>
            <person name="Tang L."/>
            <person name="Weissenberger G."/>
            <person name="Zhu Y."/>
            <person name="Hemphill L."/>
            <person name="Shang Y."/>
            <person name="Youmans B."/>
            <person name="Ayvaz T."/>
            <person name="Ross M."/>
            <person name="Santibanez J."/>
            <person name="Aqrawi P."/>
            <person name="Gross S."/>
            <person name="Joshi V."/>
            <person name="Fowler G."/>
            <person name="Nazareth L."/>
            <person name="Reid J."/>
            <person name="Worley K."/>
            <person name="Petrosino J."/>
            <person name="Highlander S."/>
            <person name="Gibbs R."/>
        </authorList>
    </citation>
    <scope>NUCLEOTIDE SEQUENCE [LARGE SCALE GENOMIC DNA]</scope>
    <source>
        <strain evidence="8 9">9715</strain>
    </source>
</reference>
<dbReference type="OrthoDB" id="9764363at2"/>
<dbReference type="Gene3D" id="3.90.226.10">
    <property type="entry name" value="2-enoyl-CoA Hydratase, Chain A, domain 1"/>
    <property type="match status" value="2"/>
</dbReference>
<dbReference type="HOGENOM" id="CLU_046540_1_1_4"/>
<dbReference type="InterPro" id="IPR047272">
    <property type="entry name" value="S49_SppA_C"/>
</dbReference>
<name>G4CTE6_9NEIS</name>
<dbReference type="SUPFAM" id="SSF52096">
    <property type="entry name" value="ClpP/crotonase"/>
    <property type="match status" value="1"/>
</dbReference>
<dbReference type="EMBL" id="AGAZ01000078">
    <property type="protein sequence ID" value="EGZ44191.1"/>
    <property type="molecule type" value="Genomic_DNA"/>
</dbReference>
<evidence type="ECO:0000256" key="4">
    <source>
        <dbReference type="ARBA" id="ARBA00022825"/>
    </source>
</evidence>
<feature type="compositionally biased region" description="Polar residues" evidence="5">
    <location>
        <begin position="11"/>
        <end position="21"/>
    </location>
</feature>
<keyword evidence="6" id="KW-1133">Transmembrane helix</keyword>
<keyword evidence="6" id="KW-0472">Membrane</keyword>
<dbReference type="CDD" id="cd07023">
    <property type="entry name" value="S49_Sppa_N_C"/>
    <property type="match status" value="1"/>
</dbReference>
<feature type="transmembrane region" description="Helical" evidence="6">
    <location>
        <begin position="47"/>
        <end position="65"/>
    </location>
</feature>
<dbReference type="GO" id="GO:0006508">
    <property type="term" value="P:proteolysis"/>
    <property type="evidence" value="ECO:0007669"/>
    <property type="project" value="UniProtKB-KW"/>
</dbReference>
<sequence length="333" mass="36907">MSYKISRDSEPTPQVGDNPQENWERNTLRAVLLESYKERQRARTWRNFWRCVWALLMVSFIASIIGSCSPKKEGKGIVGTRGEHTAVIKLDGIISSHYRDQVAMLRDGLEAAYANSNVKGIIIRANSPGGSPVVSSSAFNEIRRLKAEHKNIPVYVVAEDVCASGCYYIAAAADKIYADPSSIVGSIGVISGSFDFTGLMDKLGVKRRLHTAGSNKGFGDPFSPETPEQKAILEKMLQEIHQQFISAVKTGRGERLKEKDFPEIFSARVYTGSEAKKIGLIDDFGSVYSVSRDVIRAPKLVDYTPDEDFNLLLSRHLGSEIAGKIEQTIDQIW</sequence>
<gene>
    <name evidence="8" type="ORF">HMPREF9370_2356</name>
</gene>
<evidence type="ECO:0000256" key="5">
    <source>
        <dbReference type="SAM" id="MobiDB-lite"/>
    </source>
</evidence>
<evidence type="ECO:0000256" key="1">
    <source>
        <dbReference type="ARBA" id="ARBA00008683"/>
    </source>
</evidence>
<dbReference type="Proteomes" id="UP000005336">
    <property type="component" value="Unassembled WGS sequence"/>
</dbReference>
<keyword evidence="2 8" id="KW-0645">Protease</keyword>
<keyword evidence="3" id="KW-0378">Hydrolase</keyword>
<feature type="domain" description="Peptidase S49" evidence="7">
    <location>
        <begin position="148"/>
        <end position="290"/>
    </location>
</feature>
<dbReference type="Pfam" id="PF01343">
    <property type="entry name" value="Peptidase_S49"/>
    <property type="match status" value="1"/>
</dbReference>
<evidence type="ECO:0000313" key="8">
    <source>
        <dbReference type="EMBL" id="EGZ44191.1"/>
    </source>
</evidence>
<keyword evidence="6" id="KW-0812">Transmembrane</keyword>
<proteinExistence type="inferred from homology"/>
<dbReference type="PANTHER" id="PTHR42987">
    <property type="entry name" value="PEPTIDASE S49"/>
    <property type="match status" value="1"/>
</dbReference>
<dbReference type="PATRIC" id="fig|1030841.3.peg.2346"/>
<dbReference type="RefSeq" id="WP_009117496.1">
    <property type="nucleotide sequence ID" value="NZ_JH165159.1"/>
</dbReference>
<dbReference type="GO" id="GO:0008236">
    <property type="term" value="F:serine-type peptidase activity"/>
    <property type="evidence" value="ECO:0007669"/>
    <property type="project" value="UniProtKB-KW"/>
</dbReference>